<dbReference type="EMBL" id="LN714498">
    <property type="protein sequence ID" value="CEL75336.1"/>
    <property type="molecule type" value="Genomic_DNA"/>
</dbReference>
<feature type="region of interest" description="Disordered" evidence="2">
    <location>
        <begin position="118"/>
        <end position="191"/>
    </location>
</feature>
<feature type="region of interest" description="Disordered" evidence="2">
    <location>
        <begin position="729"/>
        <end position="758"/>
    </location>
</feature>
<feature type="compositionally biased region" description="Basic and acidic residues" evidence="2">
    <location>
        <begin position="637"/>
        <end position="651"/>
    </location>
</feature>
<sequence length="758" mass="83797">MIDLRNEKHLRSCNIDGAMVTRDDYSVAMDEELADWDLDQQNKTDRLRGILDKIDRESYKSIQCLKSTLEAVDRRISTAGLSQQQRSARSKSEDLQGFTGSRLPRRFFYNRVADDSPSVKYPATSSTVPPIPAVDSKPLCDSLSISSPSSTSAQRVSRSRPRKKTGSRQKPTRSGVEDEPAEDQNAPVPGQLEGVFKGLRTLRVETQRLWTGLQQAREYANRCSTEASASSHSPPDNLKECRRDSARRTYIQLLDCIDSSSKLAERLECRINILEEKSRQKLTQIYNDLYIRQKFRLPPWPVTVKPAPTLLLRAQSGLQHGSAEAVEDNGDCSSRASVMPLIGSASYPRDAKPFESGDKISHPGSRVATREQLRDELLSACLVEDPRSRPKSLSAQKSVLTDQIPSNGDSGDTQFSSLKFLTGRFVSEEADGALCRSTSAKAKSETPSSRCRNTHQTASHNTFACRCLSSPCSAPLWRMSHQPYKEYPHYLNPRTCESPCAPLPRDESSAKGAVSMKDPLVHPTRETSGDECSPGPWCCIQSTNYAPTGARTAVSVPPTITQRTGRHTHISPSFKFELNPGRNDRRKGHLQPFSYHSQEGNPCPAEGDQNPLLEAPFTAAPSRILPGTLLDSPARPPRRDSHRTTTEEHRSLLRSSGPFPSTRTGTKVTFARVCQPSPQALYHPLASICCPLQPSPVCELPARESVPMPHAPTASRSVDHFAALATPGRDYFTSDRRQSRSFGQDASSSSNRQRLSLG</sequence>
<reference evidence="3" key="1">
    <citation type="journal article" date="2015" name="PLoS ONE">
        <title>Comprehensive Evaluation of Toxoplasma gondii VEG and Neospora caninum LIV Genomes with Tachyzoite Stage Transcriptome and Proteome Defines Novel Transcript Features.</title>
        <authorList>
            <person name="Ramaprasad A."/>
            <person name="Mourier T."/>
            <person name="Naeem R."/>
            <person name="Malas T.B."/>
            <person name="Moussa E."/>
            <person name="Panigrahi A."/>
            <person name="Vermont S.J."/>
            <person name="Otto T.D."/>
            <person name="Wastling J."/>
            <person name="Pain A."/>
        </authorList>
    </citation>
    <scope>NUCLEOTIDE SEQUENCE</scope>
    <source>
        <strain evidence="3">VEG</strain>
    </source>
</reference>
<dbReference type="AlphaFoldDB" id="A0A0F7V5D9"/>
<organism evidence="3">
    <name type="scientific">Toxoplasma gondii (strain ATCC 50861 / VEG)</name>
    <dbReference type="NCBI Taxonomy" id="432359"/>
    <lineage>
        <taxon>Eukaryota</taxon>
        <taxon>Sar</taxon>
        <taxon>Alveolata</taxon>
        <taxon>Apicomplexa</taxon>
        <taxon>Conoidasida</taxon>
        <taxon>Coccidia</taxon>
        <taxon>Eucoccidiorida</taxon>
        <taxon>Eimeriorina</taxon>
        <taxon>Sarcocystidae</taxon>
        <taxon>Toxoplasma</taxon>
    </lineage>
</organism>
<evidence type="ECO:0000313" key="3">
    <source>
        <dbReference type="EMBL" id="CEL75336.1"/>
    </source>
</evidence>
<accession>A0A0F7V5D9</accession>
<feature type="region of interest" description="Disordered" evidence="2">
    <location>
        <begin position="571"/>
        <end position="604"/>
    </location>
</feature>
<feature type="compositionally biased region" description="Polar residues" evidence="2">
    <location>
        <begin position="740"/>
        <end position="758"/>
    </location>
</feature>
<gene>
    <name evidence="3" type="ORF">BN1205_017570</name>
</gene>
<proteinExistence type="predicted"/>
<feature type="coiled-coil region" evidence="1">
    <location>
        <begin position="257"/>
        <end position="284"/>
    </location>
</feature>
<feature type="compositionally biased region" description="Low complexity" evidence="2">
    <location>
        <begin position="142"/>
        <end position="152"/>
    </location>
</feature>
<name>A0A0F7V5D9_TOXGV</name>
<feature type="region of interest" description="Disordered" evidence="2">
    <location>
        <begin position="625"/>
        <end position="664"/>
    </location>
</feature>
<evidence type="ECO:0000256" key="2">
    <source>
        <dbReference type="SAM" id="MobiDB-lite"/>
    </source>
</evidence>
<feature type="compositionally biased region" description="Basic and acidic residues" evidence="2">
    <location>
        <begin position="519"/>
        <end position="528"/>
    </location>
</feature>
<feature type="compositionally biased region" description="Basic residues" evidence="2">
    <location>
        <begin position="157"/>
        <end position="171"/>
    </location>
</feature>
<keyword evidence="1" id="KW-0175">Coiled coil</keyword>
<protein>
    <submittedName>
        <fullName evidence="3">Uncharacterized protein</fullName>
    </submittedName>
</protein>
<feature type="region of interest" description="Disordered" evidence="2">
    <location>
        <begin position="502"/>
        <end position="530"/>
    </location>
</feature>
<feature type="region of interest" description="Disordered" evidence="2">
    <location>
        <begin position="79"/>
        <end position="98"/>
    </location>
</feature>
<evidence type="ECO:0000256" key="1">
    <source>
        <dbReference type="SAM" id="Coils"/>
    </source>
</evidence>